<sequence length="350" mass="41133">MRNKYIFLLAFIFLINNMLAMKTSGPTLISRYLSGNITSDKFYEISELRPWEVLGISPQARPNIIKKSYQKLVRAYHPDKNSETKANDIFKAVQNAYERLTGTEKKFIPEESAKSAPNFDILREDVRKNQKQYQSESKNKDQKIYNQDLLFNIHVNIIWDSFNVLNEINKIRVLGSFNEKSILNAANVDGILHSSSPMFIKAKINIFLDYINNMPTQNIYVQYARAMSLIYPFVDIYFLKKDREISKEAERISKYNKETGRNLSKTKFVQYSWLLFNKIAPYMAFALSRKNNENVGFIDTFKNTKKLTLSSYERFEVVKGMAHVSEILRKLYRYIIEYGDYKKFNFDVNK</sequence>
<dbReference type="PRINTS" id="PR00625">
    <property type="entry name" value="JDOMAIN"/>
</dbReference>
<dbReference type="SUPFAM" id="SSF46565">
    <property type="entry name" value="Chaperone J-domain"/>
    <property type="match status" value="1"/>
</dbReference>
<dbReference type="GO" id="GO:0051787">
    <property type="term" value="F:misfolded protein binding"/>
    <property type="evidence" value="ECO:0007669"/>
    <property type="project" value="TreeGrafter"/>
</dbReference>
<dbReference type="RefSeq" id="WP_023792485.1">
    <property type="nucleotide sequence ID" value="NC_023003.1"/>
</dbReference>
<dbReference type="Proteomes" id="UP000018769">
    <property type="component" value="Chromosome I"/>
</dbReference>
<dbReference type="STRING" id="673862.BABL1_gene_224"/>
<dbReference type="InterPro" id="IPR051948">
    <property type="entry name" value="Hsp70_co-chaperone_J-domain"/>
</dbReference>
<dbReference type="eggNOG" id="COG0484">
    <property type="taxonomic scope" value="Bacteria"/>
</dbReference>
<evidence type="ECO:0000259" key="2">
    <source>
        <dbReference type="PROSITE" id="PS50076"/>
    </source>
</evidence>
<dbReference type="PANTHER" id="PTHR44360:SF1">
    <property type="entry name" value="DNAJ HOMOLOG SUBFAMILY B MEMBER 9"/>
    <property type="match status" value="1"/>
</dbReference>
<evidence type="ECO:0000256" key="1">
    <source>
        <dbReference type="ARBA" id="ARBA00023186"/>
    </source>
</evidence>
<dbReference type="Gene3D" id="1.10.287.110">
    <property type="entry name" value="DnaJ domain"/>
    <property type="match status" value="1"/>
</dbReference>
<feature type="domain" description="J" evidence="2">
    <location>
        <begin position="49"/>
        <end position="134"/>
    </location>
</feature>
<proteinExistence type="predicted"/>
<protein>
    <submittedName>
        <fullName evidence="3">DnaJ-domain containing protein</fullName>
    </submittedName>
</protein>
<dbReference type="AlphaFoldDB" id="V6DJV0"/>
<dbReference type="InterPro" id="IPR001623">
    <property type="entry name" value="DnaJ_domain"/>
</dbReference>
<dbReference type="CDD" id="cd06257">
    <property type="entry name" value="DnaJ"/>
    <property type="match status" value="1"/>
</dbReference>
<dbReference type="SMART" id="SM00271">
    <property type="entry name" value="DnaJ"/>
    <property type="match status" value="1"/>
</dbReference>
<dbReference type="GO" id="GO:0036503">
    <property type="term" value="P:ERAD pathway"/>
    <property type="evidence" value="ECO:0007669"/>
    <property type="project" value="TreeGrafter"/>
</dbReference>
<dbReference type="PANTHER" id="PTHR44360">
    <property type="entry name" value="DNAJ HOMOLOG SUBFAMILY B MEMBER 9"/>
    <property type="match status" value="1"/>
</dbReference>
<dbReference type="KEGG" id="dpb:BABL1_gene_224"/>
<dbReference type="Pfam" id="PF00226">
    <property type="entry name" value="DnaJ"/>
    <property type="match status" value="1"/>
</dbReference>
<dbReference type="EMBL" id="HG793133">
    <property type="protein sequence ID" value="CDK30791.1"/>
    <property type="molecule type" value="Genomic_DNA"/>
</dbReference>
<keyword evidence="1" id="KW-0143">Chaperone</keyword>
<evidence type="ECO:0000313" key="4">
    <source>
        <dbReference type="Proteomes" id="UP000018769"/>
    </source>
</evidence>
<accession>V6DJV0</accession>
<organism evidence="3 4">
    <name type="scientific">Candidatus Babela massiliensis</name>
    <dbReference type="NCBI Taxonomy" id="673862"/>
    <lineage>
        <taxon>Bacteria</taxon>
        <taxon>Candidatus Babelota</taxon>
        <taxon>Candidatus Babeliae</taxon>
        <taxon>Candidatus Babeliales</taxon>
        <taxon>Candidatus Babeliaceae</taxon>
        <taxon>Candidatus Babela</taxon>
    </lineage>
</organism>
<reference evidence="3 4" key="1">
    <citation type="journal article" date="2015" name="Biol. Direct">
        <title>Babela massiliensis, a representative of a widespread bacterial phylum with unusual adaptations to parasitism in amoebae.</title>
        <authorList>
            <person name="Pagnier I."/>
            <person name="Yutin N."/>
            <person name="Croce O."/>
            <person name="Makarova K.S."/>
            <person name="Wolf Y.I."/>
            <person name="Benamar S."/>
            <person name="Raoult D."/>
            <person name="Koonin E.V."/>
            <person name="La Scola B."/>
        </authorList>
    </citation>
    <scope>NUCLEOTIDE SEQUENCE [LARGE SCALE GENOMIC DNA]</scope>
    <source>
        <strain evidence="4">BABL1</strain>
    </source>
</reference>
<evidence type="ECO:0000313" key="3">
    <source>
        <dbReference type="EMBL" id="CDK30791.1"/>
    </source>
</evidence>
<keyword evidence="4" id="KW-1185">Reference proteome</keyword>
<dbReference type="HOGENOM" id="CLU_830761_0_0_7"/>
<dbReference type="GO" id="GO:0051087">
    <property type="term" value="F:protein-folding chaperone binding"/>
    <property type="evidence" value="ECO:0007669"/>
    <property type="project" value="TreeGrafter"/>
</dbReference>
<name>V6DJV0_9BACT</name>
<dbReference type="InterPro" id="IPR036869">
    <property type="entry name" value="J_dom_sf"/>
</dbReference>
<gene>
    <name evidence="3" type="primary">dnaJ_3</name>
    <name evidence="3" type="ORF">BABL1_gene_224</name>
</gene>
<dbReference type="PROSITE" id="PS50076">
    <property type="entry name" value="DNAJ_2"/>
    <property type="match status" value="1"/>
</dbReference>